<evidence type="ECO:0000313" key="5">
    <source>
        <dbReference type="Proteomes" id="UP000076880"/>
    </source>
</evidence>
<proteinExistence type="predicted"/>
<reference evidence="5" key="1">
    <citation type="submission" date="2016-03" db="EMBL/GenBank/DDBJ databases">
        <title>WGS of SAMN04393274.</title>
        <authorList>
            <person name="Adams M."/>
            <person name="Sutton G."/>
            <person name="Nelson K."/>
            <person name="Thaden J."/>
            <person name="Fowler V."/>
            <person name="Mccorrison J."/>
            <person name="Sanka R."/>
            <person name="Brinkac L."/>
            <person name="Nierman W."/>
        </authorList>
    </citation>
    <scope>NUCLEOTIDE SEQUENCE [LARGE SCALE GENOMIC DNA]</scope>
    <source>
        <strain evidence="5">GN06232</strain>
    </source>
</reference>
<sequence>MSNNELSEIIITGEDPRGLPEFSAIREEINKASHPSRPVMDWKRVESLALAIFKKSGVDLHSATYYTLARTRLHGLAGFCEGTELLAALISREWDKFWPLNPQARTEMLDWFNARTSTVLRQQLTFSTADLPLLYRAERALQVICDALQQKAELKRLPRMENLLWFMQNSRKQQEVNRSGNVAAQSRVRTLFYTPDTPQALTSEATLSPLPEIPELSEIRITVPENRGVNALPTKKAGFQLRGFIAGIMLAGMVALLLWWWQVRPLQQQIAQVRDTALGAAAIWLASPQLSDYEQRLKPLLSISPLHPLESGVRMTRVADSQWPESLLQQQTTTQWNSALKAHADGSPKMKGWEQTRQDLRTFAELLVKREQNKEGFTLSYIKTVIYQAERALNQDVPVEYLLTQYEASKIQGQDTSVQEKEIRERIDGLLSRWLLLQESIKTETNSNQK</sequence>
<gene>
    <name evidence="4" type="ORF">A3466_04005</name>
</gene>
<dbReference type="EMBL" id="LVVA01000019">
    <property type="protein sequence ID" value="KZR31684.1"/>
    <property type="molecule type" value="Genomic_DNA"/>
</dbReference>
<organism evidence="4 5">
    <name type="scientific">Enterobacter genomosp. S</name>
    <dbReference type="NCBI Taxonomy" id="2364151"/>
    <lineage>
        <taxon>Bacteria</taxon>
        <taxon>Pseudomonadati</taxon>
        <taxon>Pseudomonadota</taxon>
        <taxon>Gammaproteobacteria</taxon>
        <taxon>Enterobacterales</taxon>
        <taxon>Enterobacteriaceae</taxon>
        <taxon>Enterobacter</taxon>
        <taxon>Enterobacter cloacae complex</taxon>
        <taxon>Enterobacter cloacae complex clade S</taxon>
    </lineage>
</organism>
<accession>A0ABR5YLS0</accession>
<dbReference type="Proteomes" id="UP000076880">
    <property type="component" value="Unassembled WGS sequence"/>
</dbReference>
<dbReference type="Pfam" id="PF12486">
    <property type="entry name" value="VasL"/>
    <property type="match status" value="1"/>
</dbReference>
<feature type="domain" description="ImpA C-terminal" evidence="3">
    <location>
        <begin position="293"/>
        <end position="438"/>
    </location>
</feature>
<comment type="caution">
    <text evidence="4">The sequence shown here is derived from an EMBL/GenBank/DDBJ whole genome shotgun (WGS) entry which is preliminary data.</text>
</comment>
<feature type="transmembrane region" description="Helical" evidence="1">
    <location>
        <begin position="243"/>
        <end position="261"/>
    </location>
</feature>
<evidence type="ECO:0008006" key="6">
    <source>
        <dbReference type="Google" id="ProtNLM"/>
    </source>
</evidence>
<dbReference type="PANTHER" id="PTHR37024:SF5">
    <property type="entry name" value="IMPA N-TERMINAL DOMAIN-CONTAINING PROTEIN"/>
    <property type="match status" value="1"/>
</dbReference>
<keyword evidence="1" id="KW-0472">Membrane</keyword>
<evidence type="ECO:0000313" key="4">
    <source>
        <dbReference type="EMBL" id="KZR31684.1"/>
    </source>
</evidence>
<evidence type="ECO:0000256" key="1">
    <source>
        <dbReference type="SAM" id="Phobius"/>
    </source>
</evidence>
<dbReference type="PANTHER" id="PTHR37024">
    <property type="entry name" value="TYPE VI SECRETION SYSTEM DUF2094 AND IMPA-RELATED DOMAIN PROTEIN"/>
    <property type="match status" value="1"/>
</dbReference>
<evidence type="ECO:0000259" key="2">
    <source>
        <dbReference type="Pfam" id="PF06812"/>
    </source>
</evidence>
<name>A0ABR5YLS0_9ENTR</name>
<protein>
    <recommendedName>
        <fullName evidence="6">ImpA domain-containing protein</fullName>
    </recommendedName>
</protein>
<keyword evidence="5" id="KW-1185">Reference proteome</keyword>
<keyword evidence="1" id="KW-1133">Transmembrane helix</keyword>
<feature type="domain" description="ImpA N-terminal" evidence="2">
    <location>
        <begin position="12"/>
        <end position="113"/>
    </location>
</feature>
<keyword evidence="1" id="KW-0812">Transmembrane</keyword>
<dbReference type="InterPro" id="IPR010657">
    <property type="entry name" value="ImpA_N"/>
</dbReference>
<dbReference type="RefSeq" id="WP_063451205.1">
    <property type="nucleotide sequence ID" value="NZ_LVVA01000019.1"/>
</dbReference>
<evidence type="ECO:0000259" key="3">
    <source>
        <dbReference type="Pfam" id="PF12486"/>
    </source>
</evidence>
<dbReference type="InterPro" id="IPR021069">
    <property type="entry name" value="ImpA_C"/>
</dbReference>
<dbReference type="Pfam" id="PF06812">
    <property type="entry name" value="ImpA_N"/>
    <property type="match status" value="1"/>
</dbReference>